<comment type="catalytic activity">
    <reaction evidence="1">
        <text>Random endo-hydrolysis of N-acetyl-beta-D-glucosaminide (1-&gt;4)-beta-linkages in chitin and chitodextrins.</text>
        <dbReference type="EC" id="3.2.1.14"/>
    </reaction>
</comment>
<feature type="domain" description="UBA" evidence="10">
    <location>
        <begin position="327"/>
        <end position="367"/>
    </location>
</feature>
<dbReference type="GO" id="GO:0006032">
    <property type="term" value="P:chitin catabolic process"/>
    <property type="evidence" value="ECO:0007669"/>
    <property type="project" value="UniProtKB-KW"/>
</dbReference>
<dbReference type="EC" id="3.2.1.14" evidence="2"/>
<dbReference type="InterPro" id="IPR017853">
    <property type="entry name" value="GH"/>
</dbReference>
<evidence type="ECO:0000256" key="7">
    <source>
        <dbReference type="ARBA" id="ARBA00023326"/>
    </source>
</evidence>
<keyword evidence="3 8" id="KW-0378">Hydrolase</keyword>
<dbReference type="InterPro" id="IPR015940">
    <property type="entry name" value="UBA"/>
</dbReference>
<dbReference type="GO" id="GO:0000272">
    <property type="term" value="P:polysaccharide catabolic process"/>
    <property type="evidence" value="ECO:0007669"/>
    <property type="project" value="UniProtKB-KW"/>
</dbReference>
<dbReference type="InParanoid" id="A0A1V8SYA3"/>
<dbReference type="EMBL" id="NAJO01000023">
    <property type="protein sequence ID" value="OQO03892.1"/>
    <property type="molecule type" value="Genomic_DNA"/>
</dbReference>
<proteinExistence type="inferred from homology"/>
<dbReference type="PANTHER" id="PTHR45708">
    <property type="entry name" value="ENDOCHITINASE"/>
    <property type="match status" value="1"/>
</dbReference>
<dbReference type="InterPro" id="IPR009060">
    <property type="entry name" value="UBA-like_sf"/>
</dbReference>
<evidence type="ECO:0000256" key="1">
    <source>
        <dbReference type="ARBA" id="ARBA00000822"/>
    </source>
</evidence>
<dbReference type="SMART" id="SM00165">
    <property type="entry name" value="UBA"/>
    <property type="match status" value="1"/>
</dbReference>
<dbReference type="AlphaFoldDB" id="A0A1V8SYA3"/>
<organism evidence="12 13">
    <name type="scientific">Cryoendolithus antarcticus</name>
    <dbReference type="NCBI Taxonomy" id="1507870"/>
    <lineage>
        <taxon>Eukaryota</taxon>
        <taxon>Fungi</taxon>
        <taxon>Dikarya</taxon>
        <taxon>Ascomycota</taxon>
        <taxon>Pezizomycotina</taxon>
        <taxon>Dothideomycetes</taxon>
        <taxon>Dothideomycetidae</taxon>
        <taxon>Cladosporiales</taxon>
        <taxon>Cladosporiaceae</taxon>
        <taxon>Cryoendolithus</taxon>
    </lineage>
</organism>
<dbReference type="PROSITE" id="PS51910">
    <property type="entry name" value="GH18_2"/>
    <property type="match status" value="1"/>
</dbReference>
<dbReference type="GO" id="GO:0005576">
    <property type="term" value="C:extracellular region"/>
    <property type="evidence" value="ECO:0007669"/>
    <property type="project" value="TreeGrafter"/>
</dbReference>
<sequence>MNRPNPPLLPIGQGPRVIVYHQTHHKPDGGPPVSLLPLVTENTGITHVIVAAIHLNDPPGNITLNDDDPETQKDKYATLFGEMAWLQQAFGVKVMAMLGGAAKGSYQRLDGDDLVRFEAYYTPLRDLLRKHRFDGLDLDVEEETSLPGIIRLIDRLRADFGPNFIITLAPVANALLPNQPHLSGFNYQLLEQMRGHEIAWYNAQFYCGWGDASSTAWYDAIVGLGWPANKVVIGLVTNSANGAGHVAWPQLEQVLRTLRQRYPTFGGVMGWEYFNALPGGMDRPWEWVANMGRVLRTPVPPAPFQPQIPIRPYGQPATPLLLLASHPFPAESVKTLQDLGFSHQQAIAALNMTSGNVEYAAGLLFQD</sequence>
<dbReference type="Gene3D" id="3.20.20.80">
    <property type="entry name" value="Glycosidases"/>
    <property type="match status" value="1"/>
</dbReference>
<evidence type="ECO:0000256" key="5">
    <source>
        <dbReference type="ARBA" id="ARBA00023277"/>
    </source>
</evidence>
<protein>
    <recommendedName>
        <fullName evidence="2">chitinase</fullName>
        <ecNumber evidence="2">3.2.1.14</ecNumber>
    </recommendedName>
</protein>
<dbReference type="GO" id="GO:0008843">
    <property type="term" value="F:endochitinase activity"/>
    <property type="evidence" value="ECO:0007669"/>
    <property type="project" value="UniProtKB-EC"/>
</dbReference>
<dbReference type="SUPFAM" id="SSF51445">
    <property type="entry name" value="(Trans)glycosidases"/>
    <property type="match status" value="1"/>
</dbReference>
<evidence type="ECO:0000256" key="6">
    <source>
        <dbReference type="ARBA" id="ARBA00023295"/>
    </source>
</evidence>
<comment type="caution">
    <text evidence="12">The sequence shown here is derived from an EMBL/GenBank/DDBJ whole genome shotgun (WGS) entry which is preliminary data.</text>
</comment>
<keyword evidence="7" id="KW-0624">Polysaccharide degradation</keyword>
<keyword evidence="4" id="KW-0146">Chitin degradation</keyword>
<dbReference type="Proteomes" id="UP000192596">
    <property type="component" value="Unassembled WGS sequence"/>
</dbReference>
<evidence type="ECO:0000256" key="4">
    <source>
        <dbReference type="ARBA" id="ARBA00023024"/>
    </source>
</evidence>
<name>A0A1V8SYA3_9PEZI</name>
<gene>
    <name evidence="12" type="ORF">B0A48_10533</name>
</gene>
<comment type="similarity">
    <text evidence="9">Belongs to the glycosyl hydrolase 18 family.</text>
</comment>
<evidence type="ECO:0000256" key="2">
    <source>
        <dbReference type="ARBA" id="ARBA00012729"/>
    </source>
</evidence>
<dbReference type="PROSITE" id="PS50030">
    <property type="entry name" value="UBA"/>
    <property type="match status" value="1"/>
</dbReference>
<dbReference type="PROSITE" id="PS01095">
    <property type="entry name" value="GH18_1"/>
    <property type="match status" value="1"/>
</dbReference>
<dbReference type="CDD" id="cd14309">
    <property type="entry name" value="UBA_scDdi1_like"/>
    <property type="match status" value="1"/>
</dbReference>
<keyword evidence="13" id="KW-1185">Reference proteome</keyword>
<dbReference type="Gene3D" id="1.10.8.10">
    <property type="entry name" value="DNA helicase RuvA subunit, C-terminal domain"/>
    <property type="match status" value="1"/>
</dbReference>
<dbReference type="OrthoDB" id="3012298at2759"/>
<evidence type="ECO:0000256" key="8">
    <source>
        <dbReference type="RuleBase" id="RU000489"/>
    </source>
</evidence>
<feature type="domain" description="GH18" evidence="11">
    <location>
        <begin position="15"/>
        <end position="298"/>
    </location>
</feature>
<keyword evidence="6 8" id="KW-0326">Glycosidase</keyword>
<evidence type="ECO:0000256" key="3">
    <source>
        <dbReference type="ARBA" id="ARBA00022801"/>
    </source>
</evidence>
<evidence type="ECO:0000256" key="9">
    <source>
        <dbReference type="RuleBase" id="RU004453"/>
    </source>
</evidence>
<evidence type="ECO:0000259" key="10">
    <source>
        <dbReference type="PROSITE" id="PS50030"/>
    </source>
</evidence>
<dbReference type="PANTHER" id="PTHR45708:SF60">
    <property type="entry name" value="III CHITINASE, PUTATIVE (AFU_ORTHOLOGUE AFUA_5G03850)-RELATED"/>
    <property type="match status" value="1"/>
</dbReference>
<accession>A0A1V8SYA3</accession>
<dbReference type="Pfam" id="PF00704">
    <property type="entry name" value="Glyco_hydro_18"/>
    <property type="match status" value="1"/>
</dbReference>
<dbReference type="InterPro" id="IPR001579">
    <property type="entry name" value="Glyco_hydro_18_chit_AS"/>
</dbReference>
<evidence type="ECO:0000313" key="13">
    <source>
        <dbReference type="Proteomes" id="UP000192596"/>
    </source>
</evidence>
<evidence type="ECO:0000259" key="11">
    <source>
        <dbReference type="PROSITE" id="PS51910"/>
    </source>
</evidence>
<dbReference type="InterPro" id="IPR001223">
    <property type="entry name" value="Glyco_hydro18_cat"/>
</dbReference>
<evidence type="ECO:0000313" key="12">
    <source>
        <dbReference type="EMBL" id="OQO03892.1"/>
    </source>
</evidence>
<keyword evidence="5" id="KW-0119">Carbohydrate metabolism</keyword>
<dbReference type="SUPFAM" id="SSF46934">
    <property type="entry name" value="UBA-like"/>
    <property type="match status" value="1"/>
</dbReference>
<reference evidence="13" key="1">
    <citation type="submission" date="2017-03" db="EMBL/GenBank/DDBJ databases">
        <title>Genomes of endolithic fungi from Antarctica.</title>
        <authorList>
            <person name="Coleine C."/>
            <person name="Masonjones S."/>
            <person name="Stajich J.E."/>
        </authorList>
    </citation>
    <scope>NUCLEOTIDE SEQUENCE [LARGE SCALE GENOMIC DNA]</scope>
    <source>
        <strain evidence="13">CCFEE 5527</strain>
    </source>
</reference>
<dbReference type="STRING" id="1507870.A0A1V8SYA3"/>
<dbReference type="InterPro" id="IPR050542">
    <property type="entry name" value="Glycosyl_Hydrlase18_Chitinase"/>
</dbReference>